<dbReference type="GO" id="GO:0050661">
    <property type="term" value="F:NADP binding"/>
    <property type="evidence" value="ECO:0007669"/>
    <property type="project" value="InterPro"/>
</dbReference>
<dbReference type="GO" id="GO:0005975">
    <property type="term" value="P:carbohydrate metabolic process"/>
    <property type="evidence" value="ECO:0007669"/>
    <property type="project" value="UniProtKB-UniRule"/>
</dbReference>
<feature type="binding site" evidence="4">
    <location>
        <position position="170"/>
    </location>
    <ligand>
        <name>substrate</name>
    </ligand>
</feature>
<dbReference type="PANTHER" id="PTHR43103:SF3">
    <property type="entry name" value="ADP-L-GLYCERO-D-MANNO-HEPTOSE-6-EPIMERASE"/>
    <property type="match status" value="1"/>
</dbReference>
<dbReference type="PANTHER" id="PTHR43103">
    <property type="entry name" value="NUCLEOSIDE-DIPHOSPHATE-SUGAR EPIMERASE"/>
    <property type="match status" value="1"/>
</dbReference>
<dbReference type="EMBL" id="JAAYEE010000079">
    <property type="protein sequence ID" value="NLW34737.1"/>
    <property type="molecule type" value="Genomic_DNA"/>
</dbReference>
<proteinExistence type="inferred from homology"/>
<dbReference type="InterPro" id="IPR036291">
    <property type="entry name" value="NAD(P)-bd_dom_sf"/>
</dbReference>
<evidence type="ECO:0000256" key="3">
    <source>
        <dbReference type="ARBA" id="ARBA00023277"/>
    </source>
</evidence>
<evidence type="ECO:0000256" key="4">
    <source>
        <dbReference type="HAMAP-Rule" id="MF_01601"/>
    </source>
</evidence>
<name>A0A971M279_9BACT</name>
<feature type="binding site" evidence="4">
    <location>
        <position position="38"/>
    </location>
    <ligand>
        <name>NADP(+)</name>
        <dbReference type="ChEBI" id="CHEBI:58349"/>
    </ligand>
</feature>
<feature type="domain" description="NAD-dependent epimerase/dehydratase" evidence="5">
    <location>
        <begin position="2"/>
        <end position="243"/>
    </location>
</feature>
<dbReference type="Gene3D" id="3.90.25.10">
    <property type="entry name" value="UDP-galactose 4-epimerase, domain 1"/>
    <property type="match status" value="1"/>
</dbReference>
<accession>A0A971M279</accession>
<feature type="binding site" evidence="4">
    <location>
        <position position="93"/>
    </location>
    <ligand>
        <name>NADP(+)</name>
        <dbReference type="ChEBI" id="CHEBI:58349"/>
    </ligand>
</feature>
<feature type="active site" description="Proton acceptor" evidence="4">
    <location>
        <position position="141"/>
    </location>
</feature>
<comment type="caution">
    <text evidence="6">The sequence shown here is derived from an EMBL/GenBank/DDBJ whole genome shotgun (WGS) entry which is preliminary data.</text>
</comment>
<feature type="binding site" evidence="4">
    <location>
        <begin position="202"/>
        <end position="205"/>
    </location>
    <ligand>
        <name>substrate</name>
    </ligand>
</feature>
<comment type="domain">
    <text evidence="4">Contains a large N-terminal NADP-binding domain, and a smaller C-terminal substrate-binding domain.</text>
</comment>
<dbReference type="CDD" id="cd05248">
    <property type="entry name" value="ADP_GME_SDR_e"/>
    <property type="match status" value="1"/>
</dbReference>
<dbReference type="GO" id="GO:0008712">
    <property type="term" value="F:ADP-glyceromanno-heptose 6-epimerase activity"/>
    <property type="evidence" value="ECO:0007669"/>
    <property type="project" value="UniProtKB-UniRule"/>
</dbReference>
<reference evidence="6" key="1">
    <citation type="journal article" date="2020" name="Biotechnol. Biofuels">
        <title>New insights from the biogas microbiome by comprehensive genome-resolved metagenomics of nearly 1600 species originating from multiple anaerobic digesters.</title>
        <authorList>
            <person name="Campanaro S."/>
            <person name="Treu L."/>
            <person name="Rodriguez-R L.M."/>
            <person name="Kovalovszki A."/>
            <person name="Ziels R.M."/>
            <person name="Maus I."/>
            <person name="Zhu X."/>
            <person name="Kougias P.G."/>
            <person name="Basile A."/>
            <person name="Luo G."/>
            <person name="Schluter A."/>
            <person name="Konstantinidis K.T."/>
            <person name="Angelidaki I."/>
        </authorList>
    </citation>
    <scope>NUCLEOTIDE SEQUENCE</scope>
    <source>
        <strain evidence="6">AS06rmzACSIP_7</strain>
    </source>
</reference>
<evidence type="ECO:0000256" key="2">
    <source>
        <dbReference type="ARBA" id="ARBA00023235"/>
    </source>
</evidence>
<gene>
    <name evidence="6" type="primary">rfaD</name>
    <name evidence="4" type="synonym">hldD</name>
    <name evidence="6" type="ORF">GXY80_04540</name>
</gene>
<feature type="binding site" evidence="4">
    <location>
        <begin position="31"/>
        <end position="32"/>
    </location>
    <ligand>
        <name>NADP(+)</name>
        <dbReference type="ChEBI" id="CHEBI:58349"/>
    </ligand>
</feature>
<comment type="cofactor">
    <cofactor evidence="4">
        <name>NADP(+)</name>
        <dbReference type="ChEBI" id="CHEBI:58349"/>
    </cofactor>
    <text evidence="4">Binds 1 NADP(+) per subunit.</text>
</comment>
<comment type="catalytic activity">
    <reaction evidence="4">
        <text>ADP-D-glycero-beta-D-manno-heptose = ADP-L-glycero-beta-D-manno-heptose</text>
        <dbReference type="Rhea" id="RHEA:17577"/>
        <dbReference type="ChEBI" id="CHEBI:59967"/>
        <dbReference type="ChEBI" id="CHEBI:61506"/>
        <dbReference type="EC" id="5.1.3.20"/>
    </reaction>
</comment>
<keyword evidence="2 4" id="KW-0413">Isomerase</keyword>
<feature type="binding site" evidence="4">
    <location>
        <position position="53"/>
    </location>
    <ligand>
        <name>NADP(+)</name>
        <dbReference type="ChEBI" id="CHEBI:58349"/>
    </ligand>
</feature>
<dbReference type="Gene3D" id="3.40.50.720">
    <property type="entry name" value="NAD(P)-binding Rossmann-like Domain"/>
    <property type="match status" value="1"/>
</dbReference>
<feature type="binding site" evidence="4">
    <location>
        <position position="188"/>
    </location>
    <ligand>
        <name>substrate</name>
    </ligand>
</feature>
<feature type="binding site" evidence="4">
    <location>
        <begin position="76"/>
        <end position="80"/>
    </location>
    <ligand>
        <name>NADP(+)</name>
        <dbReference type="ChEBI" id="CHEBI:58349"/>
    </ligand>
</feature>
<dbReference type="Pfam" id="PF01370">
    <property type="entry name" value="Epimerase"/>
    <property type="match status" value="1"/>
</dbReference>
<dbReference type="InterPro" id="IPR011912">
    <property type="entry name" value="Heptose_epim"/>
</dbReference>
<feature type="binding site" evidence="4">
    <location>
        <position position="171"/>
    </location>
    <ligand>
        <name>NADP(+)</name>
        <dbReference type="ChEBI" id="CHEBI:58349"/>
    </ligand>
</feature>
<reference evidence="6" key="2">
    <citation type="submission" date="2020-01" db="EMBL/GenBank/DDBJ databases">
        <authorList>
            <person name="Campanaro S."/>
        </authorList>
    </citation>
    <scope>NUCLEOTIDE SEQUENCE</scope>
    <source>
        <strain evidence="6">AS06rmzACSIP_7</strain>
    </source>
</reference>
<evidence type="ECO:0000256" key="1">
    <source>
        <dbReference type="ARBA" id="ARBA00022857"/>
    </source>
</evidence>
<feature type="active site" description="Proton acceptor" evidence="4">
    <location>
        <position position="179"/>
    </location>
</feature>
<evidence type="ECO:0000259" key="5">
    <source>
        <dbReference type="Pfam" id="PF01370"/>
    </source>
</evidence>
<feature type="binding site" evidence="4">
    <location>
        <position position="215"/>
    </location>
    <ligand>
        <name>substrate</name>
    </ligand>
</feature>
<comment type="similarity">
    <text evidence="4">Belongs to the NAD(P)-dependent epimerase/dehydratase family. HldD subfamily.</text>
</comment>
<feature type="binding site" evidence="4">
    <location>
        <position position="145"/>
    </location>
    <ligand>
        <name>NADP(+)</name>
        <dbReference type="ChEBI" id="CHEBI:58349"/>
    </ligand>
</feature>
<dbReference type="Proteomes" id="UP000777265">
    <property type="component" value="Unassembled WGS sequence"/>
</dbReference>
<dbReference type="NCBIfam" id="TIGR02197">
    <property type="entry name" value="heptose_epim"/>
    <property type="match status" value="1"/>
</dbReference>
<keyword evidence="1 4" id="KW-0521">NADP</keyword>
<feature type="binding site" evidence="4">
    <location>
        <begin position="10"/>
        <end position="11"/>
    </location>
    <ligand>
        <name>NADP(+)</name>
        <dbReference type="ChEBI" id="CHEBI:58349"/>
    </ligand>
</feature>
<dbReference type="HAMAP" id="MF_01601">
    <property type="entry name" value="Heptose_epimerase"/>
    <property type="match status" value="1"/>
</dbReference>
<sequence length="325" mass="36092">MIIVTGGAGFIGSNLVAGLNNEGFGEILIVDSLGRSEKYKNLRGLRFEDIMDKSFFRDRLRSRKFDGKKIEAVFHQGACSDTTNCDGDYMLDNNYAYSRELLDYCLSGHIPFIYASSASVYGTGGDGFREAPVCEFPLNLYAFSKLLFDNYVRRTIDHAESQIVGLRYFNVFGPQENHKGRMASMVFHAFNSIGTSGTVRLFEGSDGYGPGEQRRDFLAVEDALKVNLFFLEHPEKSGIFNCGTGRSRSFLDLAKAVIKSVGEGKIEHIPFPEDLKGKYQSFTKADLSRLRSAGFVADFSSLEEAVERYVALLAKNGGYLFGEDG</sequence>
<evidence type="ECO:0000313" key="6">
    <source>
        <dbReference type="EMBL" id="NLW34737.1"/>
    </source>
</evidence>
<protein>
    <recommendedName>
        <fullName evidence="4">ADP-L-glycero-D-manno-heptose-6-epimerase</fullName>
        <ecNumber evidence="4">5.1.3.20</ecNumber>
    </recommendedName>
    <alternativeName>
        <fullName evidence="4">ADP-L-glycero-beta-D-manno-heptose-6-epimerase</fullName>
        <shortName evidence="4">ADP-glyceromanno-heptose 6-epimerase</shortName>
        <shortName evidence="4">ADP-hep 6-epimerase</shortName>
        <shortName evidence="4">AGME</shortName>
    </alternativeName>
</protein>
<comment type="subunit">
    <text evidence="4">Homopentamer.</text>
</comment>
<dbReference type="AlphaFoldDB" id="A0A971M279"/>
<feature type="binding site" evidence="4">
    <location>
        <position position="179"/>
    </location>
    <ligand>
        <name>NADP(+)</name>
        <dbReference type="ChEBI" id="CHEBI:58349"/>
    </ligand>
</feature>
<dbReference type="InterPro" id="IPR001509">
    <property type="entry name" value="Epimerase_deHydtase"/>
</dbReference>
<comment type="function">
    <text evidence="4">Catalyzes the interconversion between ADP-D-glycero-beta-D-manno-heptose and ADP-L-glycero-beta-D-manno-heptose via an epimerization at carbon 6 of the heptose.</text>
</comment>
<evidence type="ECO:0000313" key="7">
    <source>
        <dbReference type="Proteomes" id="UP000777265"/>
    </source>
</evidence>
<keyword evidence="3 4" id="KW-0119">Carbohydrate metabolism</keyword>
<feature type="binding site" evidence="4">
    <location>
        <position position="181"/>
    </location>
    <ligand>
        <name>substrate</name>
    </ligand>
</feature>
<dbReference type="SUPFAM" id="SSF51735">
    <property type="entry name" value="NAD(P)-binding Rossmann-fold domains"/>
    <property type="match status" value="1"/>
</dbReference>
<feature type="binding site" evidence="4">
    <location>
        <position position="279"/>
    </location>
    <ligand>
        <name>substrate</name>
    </ligand>
</feature>
<organism evidence="6 7">
    <name type="scientific">Syntrophorhabdus aromaticivorans</name>
    <dbReference type="NCBI Taxonomy" id="328301"/>
    <lineage>
        <taxon>Bacteria</taxon>
        <taxon>Pseudomonadati</taxon>
        <taxon>Thermodesulfobacteriota</taxon>
        <taxon>Syntrophorhabdia</taxon>
        <taxon>Syntrophorhabdales</taxon>
        <taxon>Syntrophorhabdaceae</taxon>
        <taxon>Syntrophorhabdus</taxon>
    </lineage>
</organism>
<dbReference type="EC" id="5.1.3.20" evidence="4"/>
<comment type="pathway">
    <text evidence="4">Nucleotide-sugar biosynthesis; ADP-L-glycero-beta-D-manno-heptose biosynthesis; ADP-L-glycero-beta-D-manno-heptose from D-glycero-beta-D-manno-heptose 7-phosphate: step 4/4.</text>
</comment>